<evidence type="ECO:0000256" key="1">
    <source>
        <dbReference type="SAM" id="MobiDB-lite"/>
    </source>
</evidence>
<evidence type="ECO:0000313" key="3">
    <source>
        <dbReference type="Proteomes" id="UP000479710"/>
    </source>
</evidence>
<name>A0A6G1D4S6_9ORYZ</name>
<evidence type="ECO:0000313" key="2">
    <source>
        <dbReference type="EMBL" id="KAF0906733.1"/>
    </source>
</evidence>
<feature type="region of interest" description="Disordered" evidence="1">
    <location>
        <begin position="108"/>
        <end position="127"/>
    </location>
</feature>
<sequence length="127" mass="13560">MIFSNVTSMCHELLFAPLFRPHPLSLGPDLPPYSSSVCRRPLSPYLFPDARSAPTPLAPICPTGSGVGGALDIVGRVARRTESWPPSLEDGSDPPCVLIPLPKVRRLATPRKRPAEAGENSLKAGGH</sequence>
<dbReference type="Proteomes" id="UP000479710">
    <property type="component" value="Unassembled WGS sequence"/>
</dbReference>
<accession>A0A6G1D4S6</accession>
<dbReference type="AlphaFoldDB" id="A0A6G1D4S6"/>
<proteinExistence type="predicted"/>
<protein>
    <submittedName>
        <fullName evidence="2">Uncharacterized protein</fullName>
    </submittedName>
</protein>
<organism evidence="2 3">
    <name type="scientific">Oryza meyeriana var. granulata</name>
    <dbReference type="NCBI Taxonomy" id="110450"/>
    <lineage>
        <taxon>Eukaryota</taxon>
        <taxon>Viridiplantae</taxon>
        <taxon>Streptophyta</taxon>
        <taxon>Embryophyta</taxon>
        <taxon>Tracheophyta</taxon>
        <taxon>Spermatophyta</taxon>
        <taxon>Magnoliopsida</taxon>
        <taxon>Liliopsida</taxon>
        <taxon>Poales</taxon>
        <taxon>Poaceae</taxon>
        <taxon>BOP clade</taxon>
        <taxon>Oryzoideae</taxon>
        <taxon>Oryzeae</taxon>
        <taxon>Oryzinae</taxon>
        <taxon>Oryza</taxon>
        <taxon>Oryza meyeriana</taxon>
    </lineage>
</organism>
<dbReference type="EMBL" id="SPHZ02000007">
    <property type="protein sequence ID" value="KAF0906733.1"/>
    <property type="molecule type" value="Genomic_DNA"/>
</dbReference>
<keyword evidence="3" id="KW-1185">Reference proteome</keyword>
<gene>
    <name evidence="2" type="ORF">E2562_012550</name>
</gene>
<reference evidence="2 3" key="1">
    <citation type="submission" date="2019-11" db="EMBL/GenBank/DDBJ databases">
        <title>Whole genome sequence of Oryza granulata.</title>
        <authorList>
            <person name="Li W."/>
        </authorList>
    </citation>
    <scope>NUCLEOTIDE SEQUENCE [LARGE SCALE GENOMIC DNA]</scope>
    <source>
        <strain evidence="3">cv. Menghai</strain>
        <tissue evidence="2">Leaf</tissue>
    </source>
</reference>
<comment type="caution">
    <text evidence="2">The sequence shown here is derived from an EMBL/GenBank/DDBJ whole genome shotgun (WGS) entry which is preliminary data.</text>
</comment>